<dbReference type="EMBL" id="CCCS020000036">
    <property type="protein sequence ID" value="CDQ10691.1"/>
    <property type="molecule type" value="Genomic_DNA"/>
</dbReference>
<dbReference type="AlphaFoldDB" id="A0A060UQW3"/>
<reference evidence="1" key="1">
    <citation type="submission" date="2014-03" db="EMBL/GenBank/DDBJ databases">
        <authorList>
            <person name="Genoscope - CEA"/>
        </authorList>
    </citation>
    <scope>NUCLEOTIDE SEQUENCE [LARGE SCALE GENOMIC DNA]</scope>
    <source>
        <strain evidence="1">CF27</strain>
    </source>
</reference>
<evidence type="ECO:0000313" key="5">
    <source>
        <dbReference type="Proteomes" id="UP000595420"/>
    </source>
</evidence>
<dbReference type="RefSeq" id="WP_172804386.1">
    <property type="nucleotide sequence ID" value="NZ_CCCS020000036.1"/>
</dbReference>
<name>A0A060UQW3_9PROT</name>
<protein>
    <submittedName>
        <fullName evidence="1">Uncharacterized protein</fullName>
    </submittedName>
</protein>
<organism evidence="1">
    <name type="scientific">Acidithiobacillus ferrivorans</name>
    <dbReference type="NCBI Taxonomy" id="160808"/>
    <lineage>
        <taxon>Bacteria</taxon>
        <taxon>Pseudomonadati</taxon>
        <taxon>Pseudomonadota</taxon>
        <taxon>Acidithiobacillia</taxon>
        <taxon>Acidithiobacillales</taxon>
        <taxon>Acidithiobacillaceae</taxon>
        <taxon>Acidithiobacillus</taxon>
    </lineage>
</organism>
<keyword evidence="4" id="KW-1185">Reference proteome</keyword>
<dbReference type="EMBL" id="CP059488">
    <property type="protein sequence ID" value="QQD71402.1"/>
    <property type="molecule type" value="Genomic_DNA"/>
</dbReference>
<evidence type="ECO:0000313" key="2">
    <source>
        <dbReference type="EMBL" id="QQD71402.1"/>
    </source>
</evidence>
<evidence type="ECO:0000313" key="1">
    <source>
        <dbReference type="EMBL" id="CDQ10691.1"/>
    </source>
</evidence>
<dbReference type="EMBL" id="LT841305">
    <property type="protein sequence ID" value="SMH66542.1"/>
    <property type="molecule type" value="Genomic_DNA"/>
</dbReference>
<reference evidence="3 4" key="3">
    <citation type="submission" date="2017-03" db="EMBL/GenBank/DDBJ databases">
        <authorList>
            <person name="Regsiter A."/>
            <person name="William W."/>
        </authorList>
    </citation>
    <scope>NUCLEOTIDE SEQUENCE [LARGE SCALE GENOMIC DNA]</scope>
    <source>
        <strain evidence="3">PRJEB5721</strain>
    </source>
</reference>
<sequence length="58" mass="6680">MTRRMIVQTTDPYQIQEVIEKDGRIHWEIFGPYGFLSDHTSLADAEAKIKDLTKGVTQ</sequence>
<gene>
    <name evidence="3" type="ORF">AFERRI_30274</name>
    <name evidence="1" type="ORF">AFERRI_410004</name>
    <name evidence="2" type="ORF">H2515_15175</name>
</gene>
<dbReference type="Proteomes" id="UP000193925">
    <property type="component" value="Chromosome AFERRI"/>
</dbReference>
<dbReference type="Proteomes" id="UP000595420">
    <property type="component" value="Chromosome"/>
</dbReference>
<proteinExistence type="predicted"/>
<evidence type="ECO:0000313" key="4">
    <source>
        <dbReference type="Proteomes" id="UP000193925"/>
    </source>
</evidence>
<evidence type="ECO:0000313" key="3">
    <source>
        <dbReference type="EMBL" id="SMH66542.1"/>
    </source>
</evidence>
<reference evidence="1" key="2">
    <citation type="submission" date="2014-07" db="EMBL/GenBank/DDBJ databases">
        <title>Initial genome analysis of the psychrotolerant acidophile Acidithiobacillus ferrivorans CF27: insights into iron and sulfur oxidation pathways and into biofilm formation.</title>
        <authorList>
            <person name="Talla E."/>
            <person name="Hedrich S."/>
            <person name="Mangenot S."/>
            <person name="Ji B."/>
            <person name="Johnson D.B."/>
            <person name="Barbe V."/>
            <person name="Bonnefoy V."/>
        </authorList>
    </citation>
    <scope>NUCLEOTIDE SEQUENCE [LARGE SCALE GENOMIC DNA]</scope>
    <source>
        <strain evidence="1">CF27</strain>
    </source>
</reference>
<accession>A0A060UQW3</accession>
<reference evidence="2 5" key="4">
    <citation type="submission" date="2020-07" db="EMBL/GenBank/DDBJ databases">
        <title>Complete genome sequence analysis of Acidithiobacillus ferrivorans XJFY6S-08 reveals extreme environmental adaptation to alpine acid mine drainage.</title>
        <authorList>
            <person name="Yan L."/>
            <person name="Ni Y."/>
        </authorList>
    </citation>
    <scope>NUCLEOTIDE SEQUENCE [LARGE SCALE GENOMIC DNA]</scope>
    <source>
        <strain evidence="2 5">XJFY6S-08</strain>
    </source>
</reference>